<sequence length="159" mass="17537">MGLEGWSIVVMALLIGATQATEYKVGDSFGWNVPTNQSFYSDWAASISNYQTFSVGDKLVFNWTGTHNVANVSKDDYENCSAAASPWGSSANDTSYLVNITESGPHLYICTVGNHCAESDYQCCVSEYTRFLCSNSLSLWTPICICLYLSCLFLHSWLS</sequence>
<dbReference type="Proteomes" id="UP000828941">
    <property type="component" value="Chromosome 8"/>
</dbReference>
<dbReference type="EMBL" id="CM039433">
    <property type="protein sequence ID" value="KAI4328703.1"/>
    <property type="molecule type" value="Genomic_DNA"/>
</dbReference>
<accession>A0ACB9MX99</accession>
<comment type="caution">
    <text evidence="1">The sequence shown here is derived from an EMBL/GenBank/DDBJ whole genome shotgun (WGS) entry which is preliminary data.</text>
</comment>
<evidence type="ECO:0000313" key="2">
    <source>
        <dbReference type="Proteomes" id="UP000828941"/>
    </source>
</evidence>
<organism evidence="1 2">
    <name type="scientific">Bauhinia variegata</name>
    <name type="common">Purple orchid tree</name>
    <name type="synonym">Phanera variegata</name>
    <dbReference type="NCBI Taxonomy" id="167791"/>
    <lineage>
        <taxon>Eukaryota</taxon>
        <taxon>Viridiplantae</taxon>
        <taxon>Streptophyta</taxon>
        <taxon>Embryophyta</taxon>
        <taxon>Tracheophyta</taxon>
        <taxon>Spermatophyta</taxon>
        <taxon>Magnoliopsida</taxon>
        <taxon>eudicotyledons</taxon>
        <taxon>Gunneridae</taxon>
        <taxon>Pentapetalae</taxon>
        <taxon>rosids</taxon>
        <taxon>fabids</taxon>
        <taxon>Fabales</taxon>
        <taxon>Fabaceae</taxon>
        <taxon>Cercidoideae</taxon>
        <taxon>Cercideae</taxon>
        <taxon>Bauhiniinae</taxon>
        <taxon>Bauhinia</taxon>
    </lineage>
</organism>
<proteinExistence type="predicted"/>
<keyword evidence="2" id="KW-1185">Reference proteome</keyword>
<reference evidence="1 2" key="1">
    <citation type="journal article" date="2022" name="DNA Res.">
        <title>Chromosomal-level genome assembly of the orchid tree Bauhinia variegata (Leguminosae; Cercidoideae) supports the allotetraploid origin hypothesis of Bauhinia.</title>
        <authorList>
            <person name="Zhong Y."/>
            <person name="Chen Y."/>
            <person name="Zheng D."/>
            <person name="Pang J."/>
            <person name="Liu Y."/>
            <person name="Luo S."/>
            <person name="Meng S."/>
            <person name="Qian L."/>
            <person name="Wei D."/>
            <person name="Dai S."/>
            <person name="Zhou R."/>
        </authorList>
    </citation>
    <scope>NUCLEOTIDE SEQUENCE [LARGE SCALE GENOMIC DNA]</scope>
    <source>
        <strain evidence="1">BV-YZ2020</strain>
    </source>
</reference>
<evidence type="ECO:0000313" key="1">
    <source>
        <dbReference type="EMBL" id="KAI4328703.1"/>
    </source>
</evidence>
<gene>
    <name evidence="1" type="ORF">L6164_021038</name>
</gene>
<name>A0ACB9MX99_BAUVA</name>
<protein>
    <submittedName>
        <fullName evidence="1">Uncharacterized protein</fullName>
    </submittedName>
</protein>